<dbReference type="RefSeq" id="XP_011637294.1">
    <property type="nucleotide sequence ID" value="XM_011638992.1"/>
</dbReference>
<proteinExistence type="predicted"/>
<dbReference type="Proteomes" id="UP000504615">
    <property type="component" value="Unplaced"/>
</dbReference>
<accession>A0A6I9WZ32</accession>
<dbReference type="KEGG" id="pbar:105427326"/>
<sequence>MQQLDNSLQKSQLSLPVQSQVSPSSVSIREKRIGLSIPSMSATSVTIIPSTATLMTLPRLVHRSQQPYQLKVSDRFTNVASITTVTPATTIIPSTLLYQPQLAHRRRQPYQLQVSDWFTTAAPITTVTPANNCDLSKVKSTSNITPMPNFLNTTSTNRNYSWISQQGKTGDTPRYGFLPPLSSSSSLSELPPSRENFKKIKVKSNKIANSQVMLRKGAENLYNLPPQLI</sequence>
<organism evidence="1 2">
    <name type="scientific">Pogonomyrmex barbatus</name>
    <name type="common">red harvester ant</name>
    <dbReference type="NCBI Taxonomy" id="144034"/>
    <lineage>
        <taxon>Eukaryota</taxon>
        <taxon>Metazoa</taxon>
        <taxon>Ecdysozoa</taxon>
        <taxon>Arthropoda</taxon>
        <taxon>Hexapoda</taxon>
        <taxon>Insecta</taxon>
        <taxon>Pterygota</taxon>
        <taxon>Neoptera</taxon>
        <taxon>Endopterygota</taxon>
        <taxon>Hymenoptera</taxon>
        <taxon>Apocrita</taxon>
        <taxon>Aculeata</taxon>
        <taxon>Formicoidea</taxon>
        <taxon>Formicidae</taxon>
        <taxon>Myrmicinae</taxon>
        <taxon>Pogonomyrmex</taxon>
    </lineage>
</organism>
<reference evidence="2" key="1">
    <citation type="submission" date="2025-08" db="UniProtKB">
        <authorList>
            <consortium name="RefSeq"/>
        </authorList>
    </citation>
    <scope>IDENTIFICATION</scope>
</reference>
<name>A0A6I9WZ32_9HYME</name>
<evidence type="ECO:0000313" key="2">
    <source>
        <dbReference type="RefSeq" id="XP_011637294.1"/>
    </source>
</evidence>
<dbReference type="GeneID" id="105427326"/>
<keyword evidence="1" id="KW-1185">Reference proteome</keyword>
<gene>
    <name evidence="2" type="primary">LOC105427326</name>
</gene>
<protein>
    <submittedName>
        <fullName evidence="2">Uncharacterized protein LOC105427326</fullName>
    </submittedName>
</protein>
<evidence type="ECO:0000313" key="1">
    <source>
        <dbReference type="Proteomes" id="UP000504615"/>
    </source>
</evidence>
<dbReference type="AlphaFoldDB" id="A0A6I9WZ32"/>